<dbReference type="InterPro" id="IPR020939">
    <property type="entry name" value="Ribosomal_bL34_CS"/>
</dbReference>
<dbReference type="PANTHER" id="PTHR14503:SF4">
    <property type="entry name" value="LARGE RIBOSOMAL SUBUNIT PROTEIN BL34M"/>
    <property type="match status" value="1"/>
</dbReference>
<dbReference type="Gene3D" id="1.10.287.3980">
    <property type="match status" value="1"/>
</dbReference>
<proteinExistence type="inferred from homology"/>
<dbReference type="AlphaFoldDB" id="A0A3P3Y8X1"/>
<dbReference type="PANTHER" id="PTHR14503">
    <property type="entry name" value="MITOCHONDRIAL RIBOSOMAL PROTEIN 34 FAMILY MEMBER"/>
    <property type="match status" value="1"/>
</dbReference>
<dbReference type="FunFam" id="1.10.287.3980:FF:000001">
    <property type="entry name" value="Mitochondrial ribosomal protein L34"/>
    <property type="match status" value="1"/>
</dbReference>
<evidence type="ECO:0000256" key="3">
    <source>
        <dbReference type="ARBA" id="ARBA00023274"/>
    </source>
</evidence>
<dbReference type="EMBL" id="OVEO01000006">
    <property type="protein sequence ID" value="SPQ96622.1"/>
    <property type="molecule type" value="Genomic_DNA"/>
</dbReference>
<evidence type="ECO:0000313" key="6">
    <source>
        <dbReference type="Proteomes" id="UP000290189"/>
    </source>
</evidence>
<evidence type="ECO:0000256" key="4">
    <source>
        <dbReference type="ARBA" id="ARBA00035274"/>
    </source>
</evidence>
<dbReference type="NCBIfam" id="TIGR01030">
    <property type="entry name" value="rpmH_bact"/>
    <property type="match status" value="1"/>
</dbReference>
<keyword evidence="5" id="KW-0496">Mitochondrion</keyword>
<evidence type="ECO:0000256" key="1">
    <source>
        <dbReference type="ARBA" id="ARBA00010111"/>
    </source>
</evidence>
<dbReference type="PROSITE" id="PS00784">
    <property type="entry name" value="RIBOSOMAL_L34"/>
    <property type="match status" value="1"/>
</dbReference>
<geneLocation type="mitochondrion" evidence="5"/>
<keyword evidence="3" id="KW-0687">Ribonucleoprotein</keyword>
<dbReference type="GO" id="GO:0006412">
    <property type="term" value="P:translation"/>
    <property type="evidence" value="ECO:0007669"/>
    <property type="project" value="InterPro"/>
</dbReference>
<organism evidence="5 6">
    <name type="scientific">Plasmodiophora brassicae</name>
    <name type="common">Clubroot disease agent</name>
    <dbReference type="NCBI Taxonomy" id="37360"/>
    <lineage>
        <taxon>Eukaryota</taxon>
        <taxon>Sar</taxon>
        <taxon>Rhizaria</taxon>
        <taxon>Endomyxa</taxon>
        <taxon>Phytomyxea</taxon>
        <taxon>Plasmodiophorida</taxon>
        <taxon>Plasmodiophoridae</taxon>
        <taxon>Plasmodiophora</taxon>
    </lineage>
</organism>
<comment type="similarity">
    <text evidence="1">Belongs to the bacterial ribosomal protein bL34 family.</text>
</comment>
<keyword evidence="2" id="KW-0689">Ribosomal protein</keyword>
<sequence length="79" mass="8727">MASIGAQVPWGSLLSGLASRLAGSMATIGESVAIWAIKRTYQPSTLKRKRQCGFLSRMADRHGRKVLARRRAKGRWVLC</sequence>
<dbReference type="Proteomes" id="UP000290189">
    <property type="component" value="Unassembled WGS sequence"/>
</dbReference>
<evidence type="ECO:0000313" key="5">
    <source>
        <dbReference type="EMBL" id="SPQ96622.1"/>
    </source>
</evidence>
<dbReference type="GO" id="GO:0005762">
    <property type="term" value="C:mitochondrial large ribosomal subunit"/>
    <property type="evidence" value="ECO:0007669"/>
    <property type="project" value="TreeGrafter"/>
</dbReference>
<dbReference type="GO" id="GO:0003735">
    <property type="term" value="F:structural constituent of ribosome"/>
    <property type="evidence" value="ECO:0007669"/>
    <property type="project" value="InterPro"/>
</dbReference>
<evidence type="ECO:0000256" key="2">
    <source>
        <dbReference type="ARBA" id="ARBA00022980"/>
    </source>
</evidence>
<dbReference type="InterPro" id="IPR000271">
    <property type="entry name" value="Ribosomal_bL34"/>
</dbReference>
<dbReference type="Pfam" id="PF00468">
    <property type="entry name" value="Ribosomal_L34"/>
    <property type="match status" value="1"/>
</dbReference>
<protein>
    <recommendedName>
        <fullName evidence="4">Large ribosomal subunit protein bL34m</fullName>
    </recommendedName>
</protein>
<reference evidence="5 6" key="1">
    <citation type="submission" date="2018-03" db="EMBL/GenBank/DDBJ databases">
        <authorList>
            <person name="Fogelqvist J."/>
        </authorList>
    </citation>
    <scope>NUCLEOTIDE SEQUENCE [LARGE SCALE GENOMIC DNA]</scope>
</reference>
<accession>A0A3P3Y8X1</accession>
<name>A0A3P3Y8X1_PLABS</name>
<gene>
    <name evidence="5" type="ORF">PLBR_LOCUS3837</name>
</gene>